<proteinExistence type="predicted"/>
<dbReference type="EMBL" id="NCSJ02000014">
    <property type="protein sequence ID" value="RFU34988.1"/>
    <property type="molecule type" value="Genomic_DNA"/>
</dbReference>
<reference evidence="1 2" key="1">
    <citation type="submission" date="2018-05" db="EMBL/GenBank/DDBJ databases">
        <title>Draft genome sequence of Scytalidium lignicola DSM 105466, a ubiquitous saprotrophic fungus.</title>
        <authorList>
            <person name="Buettner E."/>
            <person name="Gebauer A.M."/>
            <person name="Hofrichter M."/>
            <person name="Liers C."/>
            <person name="Kellner H."/>
        </authorList>
    </citation>
    <scope>NUCLEOTIDE SEQUENCE [LARGE SCALE GENOMIC DNA]</scope>
    <source>
        <strain evidence="1 2">DSM 105466</strain>
    </source>
</reference>
<dbReference type="STRING" id="5539.A0A3E2HNQ7"/>
<name>A0A3E2HNQ7_SCYLI</name>
<feature type="non-terminal residue" evidence="1">
    <location>
        <position position="1"/>
    </location>
</feature>
<feature type="non-terminal residue" evidence="1">
    <location>
        <position position="219"/>
    </location>
</feature>
<dbReference type="Proteomes" id="UP000258309">
    <property type="component" value="Unassembled WGS sequence"/>
</dbReference>
<organism evidence="1 2">
    <name type="scientific">Scytalidium lignicola</name>
    <name type="common">Hyphomycete</name>
    <dbReference type="NCBI Taxonomy" id="5539"/>
    <lineage>
        <taxon>Eukaryota</taxon>
        <taxon>Fungi</taxon>
        <taxon>Dikarya</taxon>
        <taxon>Ascomycota</taxon>
        <taxon>Pezizomycotina</taxon>
        <taxon>Leotiomycetes</taxon>
        <taxon>Leotiomycetes incertae sedis</taxon>
        <taxon>Scytalidium</taxon>
    </lineage>
</organism>
<accession>A0A3E2HNQ7</accession>
<comment type="caution">
    <text evidence="1">The sequence shown here is derived from an EMBL/GenBank/DDBJ whole genome shotgun (WGS) entry which is preliminary data.</text>
</comment>
<keyword evidence="2" id="KW-1185">Reference proteome</keyword>
<gene>
    <name evidence="1" type="ORF">B7463_g1355</name>
</gene>
<evidence type="ECO:0000313" key="1">
    <source>
        <dbReference type="EMBL" id="RFU34988.1"/>
    </source>
</evidence>
<protein>
    <submittedName>
        <fullName evidence="1">Uncharacterized protein</fullName>
    </submittedName>
</protein>
<dbReference type="AlphaFoldDB" id="A0A3E2HNQ7"/>
<sequence length="219" mass="23606">MTTYLRGIDVLRKLPYFEVNEAALDTSKDIAYTAIRAGISVSKDLVSGKDTEIGTWLVADQHAFSTYLGQAIGAWGNLTDLAFKLIAGIPETNDYPPDEESLVVSITSAFYAYTVLIIWATVNYNVFVIDNRTPCGTVNPIKTNGELYYLAMAITSQFPATCSNTEFCANLAFTTPPGLSALTGGDAWGDVTAQAIIQGDSYEPGVNDMALVIQQSVAF</sequence>
<evidence type="ECO:0000313" key="2">
    <source>
        <dbReference type="Proteomes" id="UP000258309"/>
    </source>
</evidence>